<dbReference type="Proteomes" id="UP000839597">
    <property type="component" value="Unassembled WGS sequence"/>
</dbReference>
<organism evidence="1">
    <name type="scientific">Salmonella enterica subsp. enterica serovar Panama</name>
    <dbReference type="NCBI Taxonomy" id="29472"/>
    <lineage>
        <taxon>Bacteria</taxon>
        <taxon>Pseudomonadati</taxon>
        <taxon>Pseudomonadota</taxon>
        <taxon>Gammaproteobacteria</taxon>
        <taxon>Enterobacterales</taxon>
        <taxon>Enterobacteriaceae</taxon>
        <taxon>Salmonella</taxon>
    </lineage>
</organism>
<reference evidence="1" key="1">
    <citation type="submission" date="2018-06" db="EMBL/GenBank/DDBJ databases">
        <authorList>
            <person name="Ashton P.M."/>
            <person name="Dallman T."/>
            <person name="Nair S."/>
            <person name="De Pinna E."/>
            <person name="Peters T."/>
            <person name="Grant K."/>
        </authorList>
    </citation>
    <scope>NUCLEOTIDE SEQUENCE [LARGE SCALE GENOMIC DNA]</scope>
    <source>
        <strain evidence="1">449454</strain>
    </source>
</reference>
<protein>
    <submittedName>
        <fullName evidence="1">Uncharacterized protein</fullName>
    </submittedName>
</protein>
<sequence length="203" mass="22919">MRNYFLLTAFFIPSVFADTTELTDITAPLGLNWGENASELIKDNEASQVYESGRMKVYALKNTPIKLPGFDTEVIVDDKYGLVKVILSKDVSDDMTGAEGLNIYKEYKKVLSEKYGKPVSYEYIGRKLYTESDEFYQCLRYQGCGSYVSFYSPIKGSDAGISVSLQGIKRGNGNLNIVYESMGFVKYRDEQKQAEKLDMQKGL</sequence>
<accession>A0A5U8JGD2</accession>
<evidence type="ECO:0000313" key="1">
    <source>
        <dbReference type="EMBL" id="EBR8436060.1"/>
    </source>
</evidence>
<comment type="caution">
    <text evidence="1">The sequence shown here is derived from an EMBL/GenBank/DDBJ whole genome shotgun (WGS) entry which is preliminary data.</text>
</comment>
<dbReference type="AlphaFoldDB" id="A0A5U8JGD2"/>
<dbReference type="EMBL" id="AAGTPA010000041">
    <property type="protein sequence ID" value="EBR8436060.1"/>
    <property type="molecule type" value="Genomic_DNA"/>
</dbReference>
<gene>
    <name evidence="1" type="ORF">DOI44_24290</name>
</gene>
<name>A0A5U8JGD2_SALET</name>
<proteinExistence type="predicted"/>